<name>A0A4C1SRB3_EUMVA</name>
<evidence type="ECO:0000313" key="1">
    <source>
        <dbReference type="EMBL" id="GBP04456.1"/>
    </source>
</evidence>
<dbReference type="AlphaFoldDB" id="A0A4C1SRB3"/>
<proteinExistence type="predicted"/>
<comment type="caution">
    <text evidence="1">The sequence shown here is derived from an EMBL/GenBank/DDBJ whole genome shotgun (WGS) entry which is preliminary data.</text>
</comment>
<accession>A0A4C1SRB3</accession>
<gene>
    <name evidence="1" type="ORF">EVAR_3845_1</name>
</gene>
<dbReference type="Proteomes" id="UP000299102">
    <property type="component" value="Unassembled WGS sequence"/>
</dbReference>
<reference evidence="1 2" key="1">
    <citation type="journal article" date="2019" name="Commun. Biol.">
        <title>The bagworm genome reveals a unique fibroin gene that provides high tensile strength.</title>
        <authorList>
            <person name="Kono N."/>
            <person name="Nakamura H."/>
            <person name="Ohtoshi R."/>
            <person name="Tomita M."/>
            <person name="Numata K."/>
            <person name="Arakawa K."/>
        </authorList>
    </citation>
    <scope>NUCLEOTIDE SEQUENCE [LARGE SCALE GENOMIC DNA]</scope>
</reference>
<keyword evidence="2" id="KW-1185">Reference proteome</keyword>
<protein>
    <submittedName>
        <fullName evidence="1">Uncharacterized protein</fullName>
    </submittedName>
</protein>
<dbReference type="EMBL" id="BGZK01000014">
    <property type="protein sequence ID" value="GBP04456.1"/>
    <property type="molecule type" value="Genomic_DNA"/>
</dbReference>
<organism evidence="1 2">
    <name type="scientific">Eumeta variegata</name>
    <name type="common">Bagworm moth</name>
    <name type="synonym">Eumeta japonica</name>
    <dbReference type="NCBI Taxonomy" id="151549"/>
    <lineage>
        <taxon>Eukaryota</taxon>
        <taxon>Metazoa</taxon>
        <taxon>Ecdysozoa</taxon>
        <taxon>Arthropoda</taxon>
        <taxon>Hexapoda</taxon>
        <taxon>Insecta</taxon>
        <taxon>Pterygota</taxon>
        <taxon>Neoptera</taxon>
        <taxon>Endopterygota</taxon>
        <taxon>Lepidoptera</taxon>
        <taxon>Glossata</taxon>
        <taxon>Ditrysia</taxon>
        <taxon>Tineoidea</taxon>
        <taxon>Psychidae</taxon>
        <taxon>Oiketicinae</taxon>
        <taxon>Eumeta</taxon>
    </lineage>
</organism>
<sequence>MKASEQINDGASTTAAGATEAIQGDDAITIRLELSAPCGPALKRLYNHRFIGGGGRKLKITLPLEKKISAPAAPKRTEEFERQTLHAGPLWRAVFVLIERCLFEHFAAFFPVVQSSQTNGPEYSVRIRVSNLTSRCSDDSDEPVSAAYTRRFPCSSDS</sequence>
<evidence type="ECO:0000313" key="2">
    <source>
        <dbReference type="Proteomes" id="UP000299102"/>
    </source>
</evidence>